<dbReference type="Gene3D" id="2.40.128.340">
    <property type="match status" value="4"/>
</dbReference>
<feature type="region of interest" description="Disordered" evidence="2">
    <location>
        <begin position="1676"/>
        <end position="1697"/>
    </location>
</feature>
<feature type="region of interest" description="Disordered" evidence="2">
    <location>
        <begin position="649"/>
        <end position="668"/>
    </location>
</feature>
<protein>
    <recommendedName>
        <fullName evidence="6">VCBS repeat-containing protein</fullName>
    </recommendedName>
</protein>
<dbReference type="Pfam" id="PF13517">
    <property type="entry name" value="FG-GAP_3"/>
    <property type="match status" value="1"/>
</dbReference>
<evidence type="ECO:0000313" key="4">
    <source>
        <dbReference type="EMBL" id="GCE01837.1"/>
    </source>
</evidence>
<evidence type="ECO:0008006" key="6">
    <source>
        <dbReference type="Google" id="ProtNLM"/>
    </source>
</evidence>
<dbReference type="Pfam" id="PF08310">
    <property type="entry name" value="LGFP"/>
    <property type="match status" value="3"/>
</dbReference>
<accession>A0A401Z4R3</accession>
<dbReference type="InterPro" id="IPR028994">
    <property type="entry name" value="Integrin_alpha_N"/>
</dbReference>
<evidence type="ECO:0000313" key="5">
    <source>
        <dbReference type="Proteomes" id="UP000286931"/>
    </source>
</evidence>
<dbReference type="SUPFAM" id="SSF69318">
    <property type="entry name" value="Integrin alpha N-terminal domain"/>
    <property type="match status" value="2"/>
</dbReference>
<feature type="signal peptide" evidence="3">
    <location>
        <begin position="1"/>
        <end position="33"/>
    </location>
</feature>
<name>A0A401Z4R3_9ACTN</name>
<evidence type="ECO:0000256" key="2">
    <source>
        <dbReference type="SAM" id="MobiDB-lite"/>
    </source>
</evidence>
<keyword evidence="1 3" id="KW-0732">Signal</keyword>
<evidence type="ECO:0000256" key="1">
    <source>
        <dbReference type="ARBA" id="ARBA00022729"/>
    </source>
</evidence>
<evidence type="ECO:0000256" key="3">
    <source>
        <dbReference type="SAM" id="SignalP"/>
    </source>
</evidence>
<keyword evidence="5" id="KW-1185">Reference proteome</keyword>
<feature type="region of interest" description="Disordered" evidence="2">
    <location>
        <begin position="263"/>
        <end position="289"/>
    </location>
</feature>
<dbReference type="EMBL" id="BIFH01000053">
    <property type="protein sequence ID" value="GCE01837.1"/>
    <property type="molecule type" value="Genomic_DNA"/>
</dbReference>
<feature type="chain" id="PRO_5039532573" description="VCBS repeat-containing protein" evidence="3">
    <location>
        <begin position="34"/>
        <end position="1697"/>
    </location>
</feature>
<sequence>MGHPPPRPRPYARRLSALFGGLVTLSMTCAVGAAGATPLSAPAAANIVPTVGNTADTTADAPSADAKAAAEAGARAQAVRTGVPVPVPELTTETDTVVARPDGVMVLKRTVEPSRTRKSGVWRDLDPTLARAADGTVRPGATTGDLTLGGGGSTLLASMTNGGRKLTFTWPTALPTPVLAGDAALYPGVLPDVDLKVTAGEQGGFTHTLIVKTPAAAKNPQLATLRLGMTTDGVAVTEGGDGSLTAKGTDGNVAFVAPAPTMWDSRTTPKQAPAAKAAGTANASEVADGAIPADQLVSTDRRPGTHATTAPLETSVAGASLTLTPDAGLLNAADTVFPVYVDPPWVPLRDNVSWYGWAQDAYPTTVGYGRTDYQPGAGYQRWREKTGLERTFYRVDYNWAGRLDGKLIKRVTFNTTQVDSAVIDCSPDVSQPVYLHLVSDTLTFGTHWNNQPADYGLWSTAWAPSSRVESHCGSRLVDFDITANLAGHQNWEFITLGVYGKESPQSTANNGFKRFSRTAADNFVYIEYNTPPTPPTNRRMTPVPVNGGASGNDGYVGAVNPAVGGVSLYATVADPDPGQTIDANFVVTEVGNGNPVVHTTGWISKGASGHEARADIPPGILQDGHTYRWAVQTGDGDVPSAFADGQTFTVDGTPPTQPEITSTDYPVAGGGKTVGDKGVFVFDKATDAASGVDTIEYSLGSTIPVGWAARATLGTDGKWRTDALPVLRWGTNTLWAQSVDRAGNRSQPKAYAFYAPANVDARPVLGDINGDGRADLLTIDDTGALRMYNTNTDPALGGTIASRTFQGPAGTEDQPSWAGSLITHRGGAGITYDDLYAHAGGQLYRYATAGAGAHGEYFTSGVRDGVTRPDTCVDATRPNGTCAAYTTDWSRVRQILAPGNVDNDLSPTRAARLDLLTLENNGDGSASLWLFHGDTSAGEFDKAIPLGTADWRNLDLIAPGDATGDGLPDLWARDRTTGKLYQYASKTVTNPTTGAVTVDVTALGDAAARTLIGTGFDVAAHPRLTSDGDLDGDGKPDLWSRTPDGRVYTFLGTTPDATGHAFKPATVIADTPESVCETFDNGAAKGDPARRIQLCGPVLAKYKDLLKSSDTTVNLPLTGVLADTDGVGKYAEFQGADANATTAGASIHWAPTSGGAWSVRGNIRNKWLTDGGTHGTLGYPVSDENRILDGAGTPVGAVSVFAGTNEGTGAIAWTGGPGGTGAHTITGDFYDRWQAGGGARGDLGFPSMEASPTTLKQPGRYQQFRILHAGADTGSLYWSPTTGAWPVYGKDRQTWAAQGWEGGPLGFPTGDQYTVAGGHRSDFQGGYIRYTTVLDTATAHTNPADSTAGQRTEYTGDFDGDHRADILTTYDHGSESTSFFVSPGLADGTVGAPRQAWVSHPGWFDNARAKYAIGDFNGDGRNDVAALYGYPDGSTRLITFAARLDGTFDEGVPGTRTEPGTRDWTKAALLAGDFDGDHRDDLAMIYDHGNEDTGTWTWTAKPDGTFNDALASWRSGPGNWGQARGKYVSGDFDGDGRDDIAVMYGYGSPSGGAVALFTLKSRADGGFNDPVKSWNVPAGNWEWDHVQLVAGDFDGDHRADTGAMYDYGNGDTALFTFHARPDAGFDNDVQKWRSGPGQWSNNDTKALAGDFDGNQRADVGAMYEWADGSTTTRTLTTNTDGTVNAPAQGWRAPPGTW</sequence>
<dbReference type="Proteomes" id="UP000286931">
    <property type="component" value="Unassembled WGS sequence"/>
</dbReference>
<dbReference type="InterPro" id="IPR013517">
    <property type="entry name" value="FG-GAP"/>
</dbReference>
<dbReference type="InterPro" id="IPR013207">
    <property type="entry name" value="LGFP"/>
</dbReference>
<organism evidence="4 5">
    <name type="scientific">Embleya hyalina</name>
    <dbReference type="NCBI Taxonomy" id="516124"/>
    <lineage>
        <taxon>Bacteria</taxon>
        <taxon>Bacillati</taxon>
        <taxon>Actinomycetota</taxon>
        <taxon>Actinomycetes</taxon>
        <taxon>Kitasatosporales</taxon>
        <taxon>Streptomycetaceae</taxon>
        <taxon>Embleya</taxon>
    </lineage>
</organism>
<reference evidence="4 5" key="1">
    <citation type="submission" date="2018-12" db="EMBL/GenBank/DDBJ databases">
        <title>Draft genome sequence of Embleya hyalina NBRC 13850T.</title>
        <authorList>
            <person name="Komaki H."/>
            <person name="Hosoyama A."/>
            <person name="Kimura A."/>
            <person name="Ichikawa N."/>
            <person name="Tamura T."/>
        </authorList>
    </citation>
    <scope>NUCLEOTIDE SEQUENCE [LARGE SCALE GENOMIC DNA]</scope>
    <source>
        <strain evidence="4 5">NBRC 13850</strain>
    </source>
</reference>
<comment type="caution">
    <text evidence="4">The sequence shown here is derived from an EMBL/GenBank/DDBJ whole genome shotgun (WGS) entry which is preliminary data.</text>
</comment>
<gene>
    <name evidence="4" type="ORF">EHYA_09611</name>
</gene>
<feature type="compositionally biased region" description="Low complexity" evidence="2">
    <location>
        <begin position="272"/>
        <end position="283"/>
    </location>
</feature>
<proteinExistence type="predicted"/>